<dbReference type="PROSITE" id="PS00198">
    <property type="entry name" value="4FE4S_FER_1"/>
    <property type="match status" value="1"/>
</dbReference>
<dbReference type="RefSeq" id="WP_021167853.1">
    <property type="nucleotide sequence ID" value="NZ_CTRP01000012.1"/>
</dbReference>
<organism evidence="5 6">
    <name type="scientific">Sporomusa ovata</name>
    <dbReference type="NCBI Taxonomy" id="2378"/>
    <lineage>
        <taxon>Bacteria</taxon>
        <taxon>Bacillati</taxon>
        <taxon>Bacillota</taxon>
        <taxon>Negativicutes</taxon>
        <taxon>Selenomonadales</taxon>
        <taxon>Sporomusaceae</taxon>
        <taxon>Sporomusa</taxon>
    </lineage>
</organism>
<dbReference type="AlphaFoldDB" id="A0A0U1L1K3"/>
<dbReference type="PRINTS" id="PR00069">
    <property type="entry name" value="ALDKETRDTASE"/>
</dbReference>
<evidence type="ECO:0000256" key="1">
    <source>
        <dbReference type="ARBA" id="ARBA00022723"/>
    </source>
</evidence>
<dbReference type="InterPro" id="IPR023210">
    <property type="entry name" value="NADP_OxRdtase_dom"/>
</dbReference>
<accession>A0A0U1L1K3</accession>
<keyword evidence="2" id="KW-0408">Iron</keyword>
<dbReference type="Gene3D" id="3.20.20.100">
    <property type="entry name" value="NADP-dependent oxidoreductase domain"/>
    <property type="match status" value="1"/>
</dbReference>
<sequence length="335" mass="36902">MEKRRLGRTGFLVTPISFGALPMQRCTMDEAGEVLIAALDAGINFFDTARAYTDSEAKIGKYIAGRRNEYFLATKSMARTKAAMTEEIAASLATMKTEYIDIYQLHNVKTEEEWEAVMAPDGALAALKEAKAAGKIRHIGITGHNVDMLIRAVKTGEFSTVQVPFNCVEQRAMNDLFPLARSLDVGMIVMKPLGGGLIDHVDLALRFVLQQEGVVAIPGMDRAEHVTENLAAAQNFRQLNPEETAKLTALAEELGPNFCRRCGYCMPCAAGIDIPQMFIFHLQYTRYGLKTAIPARYQGAKVKASACIECGECEARCPYNLPIRERIKQVAKDLG</sequence>
<keyword evidence="1" id="KW-0479">Metal-binding</keyword>
<evidence type="ECO:0000256" key="2">
    <source>
        <dbReference type="ARBA" id="ARBA00023004"/>
    </source>
</evidence>
<evidence type="ECO:0000313" key="6">
    <source>
        <dbReference type="Proteomes" id="UP000049855"/>
    </source>
</evidence>
<dbReference type="InterPro" id="IPR017900">
    <property type="entry name" value="4Fe4S_Fe_S_CS"/>
</dbReference>
<dbReference type="PANTHER" id="PTHR43312:SF1">
    <property type="entry name" value="NADP-DEPENDENT OXIDOREDUCTASE DOMAIN-CONTAINING PROTEIN"/>
    <property type="match status" value="1"/>
</dbReference>
<reference evidence="6" key="1">
    <citation type="submission" date="2015-03" db="EMBL/GenBank/DDBJ databases">
        <authorList>
            <person name="Nijsse Bart"/>
        </authorList>
    </citation>
    <scope>NUCLEOTIDE SEQUENCE [LARGE SCALE GENOMIC DNA]</scope>
</reference>
<feature type="domain" description="4Fe-4S ferredoxin-type" evidence="4">
    <location>
        <begin position="298"/>
        <end position="327"/>
    </location>
</feature>
<keyword evidence="3" id="KW-0411">Iron-sulfur</keyword>
<dbReference type="GO" id="GO:0051536">
    <property type="term" value="F:iron-sulfur cluster binding"/>
    <property type="evidence" value="ECO:0007669"/>
    <property type="project" value="UniProtKB-KW"/>
</dbReference>
<gene>
    <name evidence="5" type="ORF">SpAn4DRAFT_2275</name>
</gene>
<evidence type="ECO:0000256" key="3">
    <source>
        <dbReference type="ARBA" id="ARBA00023014"/>
    </source>
</evidence>
<dbReference type="GO" id="GO:0016491">
    <property type="term" value="F:oxidoreductase activity"/>
    <property type="evidence" value="ECO:0007669"/>
    <property type="project" value="InterPro"/>
</dbReference>
<dbReference type="InterPro" id="IPR053135">
    <property type="entry name" value="AKR2_Oxidoreductase"/>
</dbReference>
<dbReference type="CDD" id="cd19100">
    <property type="entry name" value="AKR_unchar"/>
    <property type="match status" value="1"/>
</dbReference>
<name>A0A0U1L1K3_9FIRM</name>
<dbReference type="InterPro" id="IPR017896">
    <property type="entry name" value="4Fe4S_Fe-S-bd"/>
</dbReference>
<dbReference type="Pfam" id="PF13534">
    <property type="entry name" value="Fer4_17"/>
    <property type="match status" value="1"/>
</dbReference>
<dbReference type="Pfam" id="PF00248">
    <property type="entry name" value="Aldo_ket_red"/>
    <property type="match status" value="1"/>
</dbReference>
<dbReference type="PROSITE" id="PS51379">
    <property type="entry name" value="4FE4S_FER_2"/>
    <property type="match status" value="1"/>
</dbReference>
<dbReference type="GO" id="GO:0046872">
    <property type="term" value="F:metal ion binding"/>
    <property type="evidence" value="ECO:0007669"/>
    <property type="project" value="UniProtKB-KW"/>
</dbReference>
<dbReference type="EMBL" id="CTRP01000012">
    <property type="protein sequence ID" value="CQR73043.1"/>
    <property type="molecule type" value="Genomic_DNA"/>
</dbReference>
<evidence type="ECO:0000313" key="5">
    <source>
        <dbReference type="EMBL" id="CQR73043.1"/>
    </source>
</evidence>
<protein>
    <submittedName>
        <fullName evidence="5">Nucleoside-diphosphate-sugar epimerases</fullName>
    </submittedName>
</protein>
<dbReference type="InterPro" id="IPR036812">
    <property type="entry name" value="NAD(P)_OxRdtase_dom_sf"/>
</dbReference>
<evidence type="ECO:0000259" key="4">
    <source>
        <dbReference type="PROSITE" id="PS51379"/>
    </source>
</evidence>
<dbReference type="SUPFAM" id="SSF51430">
    <property type="entry name" value="NAD(P)-linked oxidoreductase"/>
    <property type="match status" value="1"/>
</dbReference>
<dbReference type="PANTHER" id="PTHR43312">
    <property type="entry name" value="D-THREO-ALDOSE 1-DEHYDROGENASE"/>
    <property type="match status" value="1"/>
</dbReference>
<proteinExistence type="predicted"/>
<keyword evidence="6" id="KW-1185">Reference proteome</keyword>
<dbReference type="InterPro" id="IPR020471">
    <property type="entry name" value="AKR"/>
</dbReference>
<dbReference type="SUPFAM" id="SSF46548">
    <property type="entry name" value="alpha-helical ferredoxin"/>
    <property type="match status" value="1"/>
</dbReference>
<dbReference type="Proteomes" id="UP000049855">
    <property type="component" value="Unassembled WGS sequence"/>
</dbReference>